<dbReference type="Pfam" id="PF13715">
    <property type="entry name" value="CarbopepD_reg_2"/>
    <property type="match status" value="1"/>
</dbReference>
<dbReference type="InterPro" id="IPR008969">
    <property type="entry name" value="CarboxyPept-like_regulatory"/>
</dbReference>
<evidence type="ECO:0000313" key="10">
    <source>
        <dbReference type="Proteomes" id="UP000546007"/>
    </source>
</evidence>
<name>A0A7W6HU90_9BACT</name>
<keyword evidence="10" id="KW-1185">Reference proteome</keyword>
<keyword evidence="6 7" id="KW-0998">Cell outer membrane</keyword>
<reference evidence="9 10" key="1">
    <citation type="submission" date="2020-08" db="EMBL/GenBank/DDBJ databases">
        <title>Genomic Encyclopedia of Type Strains, Phase IV (KMG-IV): sequencing the most valuable type-strain genomes for metagenomic binning, comparative biology and taxonomic classification.</title>
        <authorList>
            <person name="Goeker M."/>
        </authorList>
    </citation>
    <scope>NUCLEOTIDE SEQUENCE [LARGE SCALE GENOMIC DNA]</scope>
    <source>
        <strain evidence="9 10">DSM 105721</strain>
    </source>
</reference>
<comment type="subcellular location">
    <subcellularLocation>
        <location evidence="1 7">Cell outer membrane</location>
        <topology evidence="1 7">Multi-pass membrane protein</topology>
    </subcellularLocation>
</comment>
<dbReference type="InterPro" id="IPR023996">
    <property type="entry name" value="TonB-dep_OMP_SusC/RagA"/>
</dbReference>
<protein>
    <submittedName>
        <fullName evidence="9">TonB-linked SusC/RagA family outer membrane protein</fullName>
    </submittedName>
</protein>
<dbReference type="NCBIfam" id="TIGR04057">
    <property type="entry name" value="SusC_RagA_signa"/>
    <property type="match status" value="1"/>
</dbReference>
<evidence type="ECO:0000256" key="4">
    <source>
        <dbReference type="ARBA" id="ARBA00022692"/>
    </source>
</evidence>
<accession>A0A7W6HU90</accession>
<organism evidence="9 10">
    <name type="scientific">Butyricimonas faecihominis</name>
    <dbReference type="NCBI Taxonomy" id="1472416"/>
    <lineage>
        <taxon>Bacteria</taxon>
        <taxon>Pseudomonadati</taxon>
        <taxon>Bacteroidota</taxon>
        <taxon>Bacteroidia</taxon>
        <taxon>Bacteroidales</taxon>
        <taxon>Odoribacteraceae</taxon>
        <taxon>Butyricimonas</taxon>
    </lineage>
</organism>
<evidence type="ECO:0000256" key="3">
    <source>
        <dbReference type="ARBA" id="ARBA00022452"/>
    </source>
</evidence>
<dbReference type="GO" id="GO:0009279">
    <property type="term" value="C:cell outer membrane"/>
    <property type="evidence" value="ECO:0007669"/>
    <property type="project" value="UniProtKB-SubCell"/>
</dbReference>
<dbReference type="Gene3D" id="2.60.40.1120">
    <property type="entry name" value="Carboxypeptidase-like, regulatory domain"/>
    <property type="match status" value="1"/>
</dbReference>
<gene>
    <name evidence="9" type="ORF">GGR14_000862</name>
</gene>
<evidence type="ECO:0000256" key="5">
    <source>
        <dbReference type="ARBA" id="ARBA00023136"/>
    </source>
</evidence>
<dbReference type="InterPro" id="IPR039426">
    <property type="entry name" value="TonB-dep_rcpt-like"/>
</dbReference>
<proteinExistence type="inferred from homology"/>
<dbReference type="SUPFAM" id="SSF49464">
    <property type="entry name" value="Carboxypeptidase regulatory domain-like"/>
    <property type="match status" value="1"/>
</dbReference>
<evidence type="ECO:0000259" key="8">
    <source>
        <dbReference type="Pfam" id="PF07715"/>
    </source>
</evidence>
<evidence type="ECO:0000256" key="2">
    <source>
        <dbReference type="ARBA" id="ARBA00022448"/>
    </source>
</evidence>
<dbReference type="RefSeq" id="WP_151412142.1">
    <property type="nucleotide sequence ID" value="NZ_AP028155.1"/>
</dbReference>
<dbReference type="Proteomes" id="UP000546007">
    <property type="component" value="Unassembled WGS sequence"/>
</dbReference>
<dbReference type="InterPro" id="IPR023997">
    <property type="entry name" value="TonB-dep_OMP_SusC/RagA_CS"/>
</dbReference>
<keyword evidence="4 7" id="KW-0812">Transmembrane</keyword>
<dbReference type="InterPro" id="IPR037066">
    <property type="entry name" value="Plug_dom_sf"/>
</dbReference>
<dbReference type="Gene3D" id="2.170.130.10">
    <property type="entry name" value="TonB-dependent receptor, plug domain"/>
    <property type="match status" value="1"/>
</dbReference>
<keyword evidence="2 7" id="KW-0813">Transport</keyword>
<dbReference type="InterPro" id="IPR012910">
    <property type="entry name" value="Plug_dom"/>
</dbReference>
<evidence type="ECO:0000313" key="9">
    <source>
        <dbReference type="EMBL" id="MBB4025090.1"/>
    </source>
</evidence>
<dbReference type="PROSITE" id="PS52016">
    <property type="entry name" value="TONB_DEPENDENT_REC_3"/>
    <property type="match status" value="1"/>
</dbReference>
<comment type="similarity">
    <text evidence="7">Belongs to the TonB-dependent receptor family.</text>
</comment>
<dbReference type="EMBL" id="JACIES010000002">
    <property type="protein sequence ID" value="MBB4025090.1"/>
    <property type="molecule type" value="Genomic_DNA"/>
</dbReference>
<dbReference type="AlphaFoldDB" id="A0A7W6HU90"/>
<dbReference type="InterPro" id="IPR036942">
    <property type="entry name" value="Beta-barrel_TonB_sf"/>
</dbReference>
<dbReference type="GeneID" id="93099686"/>
<feature type="domain" description="TonB-dependent receptor plug" evidence="8">
    <location>
        <begin position="215"/>
        <end position="341"/>
    </location>
</feature>
<evidence type="ECO:0000256" key="7">
    <source>
        <dbReference type="PROSITE-ProRule" id="PRU01360"/>
    </source>
</evidence>
<dbReference type="Gene3D" id="2.40.170.20">
    <property type="entry name" value="TonB-dependent receptor, beta-barrel domain"/>
    <property type="match status" value="1"/>
</dbReference>
<keyword evidence="3 7" id="KW-1134">Transmembrane beta strand</keyword>
<keyword evidence="5 7" id="KW-0472">Membrane</keyword>
<evidence type="ECO:0000256" key="1">
    <source>
        <dbReference type="ARBA" id="ARBA00004571"/>
    </source>
</evidence>
<sequence>MMKKVVIQLRKFLFIFVTLLLAYGTMLREEVSAQTQQMSVKFENMSLLDALGHLSKQTGGKILYNHERIDKSVRINVVLTNKALPEILNKCLQGTKYMYKEVDGVYVISEKEEVVVQEKKEIVVKGNVKDERGEPMPGATIILKGTTIGITSNETGDFTLLLPAKDSLILLVSFIGYETQEIKVQGDKKLNIRMKIETSALEDVVVTGYANIDKKSFTGNAVSVSKEELLKVSKSNVIQALQVFDPSFRIRENNKWGSDPNALPEVNIRGTSSTGVKALDADPLDKSNLKNNSNLPTFIMDGFEISVEKLYDFDPNRIQNITILKDAAATAIYGSRAANGVVVITTVAPKAGQLSVTYGLTGKVSTPDLSDYNLMNARELLDTEIAAGFYEAETFPELYSKREELLAKEANIVRGVNTYWLSQPLRTEFNTQHSLYIEGGAQGLRYGIDFSYRNDKGVMKESFRKRVGGGFSINYQIKGLSVRNYISYSVMNSEDSPYGSFSSYTSALPYDRYKDENGVIAQNLPQWHNRSGMTTEDLGRVNPLYESTLNNFSGSKYEELIDNFGVNWMFAEHFQLKGDFSVTRRFSTTERFVDPKSLQNKNESLSVNNMSSGSYNLSKSEELSWNTNILFAYNQMVNGHNINLTAGMNIKANKSEGSSSQYKGFPSGSLNSINYAEEIYEKPTANERLSRMVGFLAGLNYTYNNIYLLDASCRFDGSSDFGKDKKFAPFWSAGLGINIHNYEFMKQQGVLSTLKLRASYGATGKVNFPPYVAKTTYKVLTEEWYRTGFGALLKALGNPALSWEKTKTFDAGFQLGFMHDRLFITGSWYHKKTTGLITTVAIPTSSGFNDYYDNMGNVLNKGIELDVKYEIVRCQDWNFSVYGNMSHNKNEILAISEALKRYNDRVNQYYQRNSNLKSSSEILTKYEEGGSNTAKYGMKSLGIDPANGKEMFLKKDGTITYTWSGDEMVIIGDTEPDAQGSFGFNVRYKNLSLFASFMYKFGGDAYNSTLVTKVENAKIYEENVDKRVLKQRWQKPGDNAKYKDIRNQDGYTKPTSRFMQKDNELSLNSITLGYDLDSKFLRKYKFGLVRFELGANELFRISTIKQERGTEFPYAHSYNFSIKVNFN</sequence>
<dbReference type="OrthoDB" id="1094723at2"/>
<evidence type="ECO:0000256" key="6">
    <source>
        <dbReference type="ARBA" id="ARBA00023237"/>
    </source>
</evidence>
<dbReference type="Pfam" id="PF07715">
    <property type="entry name" value="Plug"/>
    <property type="match status" value="1"/>
</dbReference>
<dbReference type="SUPFAM" id="SSF56935">
    <property type="entry name" value="Porins"/>
    <property type="match status" value="1"/>
</dbReference>
<dbReference type="NCBIfam" id="TIGR04056">
    <property type="entry name" value="OMP_RagA_SusC"/>
    <property type="match status" value="1"/>
</dbReference>
<comment type="caution">
    <text evidence="9">The sequence shown here is derived from an EMBL/GenBank/DDBJ whole genome shotgun (WGS) entry which is preliminary data.</text>
</comment>